<evidence type="ECO:0000313" key="3">
    <source>
        <dbReference type="EMBL" id="KAJ3567619.1"/>
    </source>
</evidence>
<feature type="region of interest" description="Disordered" evidence="1">
    <location>
        <begin position="506"/>
        <end position="538"/>
    </location>
</feature>
<feature type="compositionally biased region" description="Polar residues" evidence="1">
    <location>
        <begin position="175"/>
        <end position="184"/>
    </location>
</feature>
<dbReference type="PANTHER" id="PTHR46179">
    <property type="entry name" value="ZINC FINGER PROTEIN"/>
    <property type="match status" value="1"/>
</dbReference>
<feature type="region of interest" description="Disordered" evidence="1">
    <location>
        <begin position="175"/>
        <end position="195"/>
    </location>
</feature>
<feature type="compositionally biased region" description="Basic and acidic residues" evidence="1">
    <location>
        <begin position="185"/>
        <end position="195"/>
    </location>
</feature>
<name>A0A9W8TK59_9PEZI</name>
<comment type="caution">
    <text evidence="3">The sequence shown here is derived from an EMBL/GenBank/DDBJ whole genome shotgun (WGS) entry which is preliminary data.</text>
</comment>
<feature type="domain" description="C2H2-type" evidence="2">
    <location>
        <begin position="447"/>
        <end position="476"/>
    </location>
</feature>
<feature type="region of interest" description="Disordered" evidence="1">
    <location>
        <begin position="93"/>
        <end position="137"/>
    </location>
</feature>
<feature type="domain" description="C2H2-type" evidence="2">
    <location>
        <begin position="416"/>
        <end position="441"/>
    </location>
</feature>
<feature type="compositionally biased region" description="Basic and acidic residues" evidence="1">
    <location>
        <begin position="506"/>
        <end position="517"/>
    </location>
</feature>
<accession>A0A9W8TK59</accession>
<dbReference type="GO" id="GO:0006357">
    <property type="term" value="P:regulation of transcription by RNA polymerase II"/>
    <property type="evidence" value="ECO:0007669"/>
    <property type="project" value="TreeGrafter"/>
</dbReference>
<feature type="compositionally biased region" description="Pro residues" evidence="1">
    <location>
        <begin position="220"/>
        <end position="231"/>
    </location>
</feature>
<feature type="region of interest" description="Disordered" evidence="1">
    <location>
        <begin position="219"/>
        <end position="285"/>
    </location>
</feature>
<dbReference type="VEuPathDB" id="FungiDB:F4678DRAFT_73441"/>
<dbReference type="Proteomes" id="UP001148614">
    <property type="component" value="Unassembled WGS sequence"/>
</dbReference>
<feature type="compositionally biased region" description="Polar residues" evidence="1">
    <location>
        <begin position="232"/>
        <end position="246"/>
    </location>
</feature>
<feature type="compositionally biased region" description="Acidic residues" evidence="1">
    <location>
        <begin position="110"/>
        <end position="124"/>
    </location>
</feature>
<dbReference type="EMBL" id="JANPWZ010001220">
    <property type="protein sequence ID" value="KAJ3567619.1"/>
    <property type="molecule type" value="Genomic_DNA"/>
</dbReference>
<dbReference type="AlphaFoldDB" id="A0A9W8TK59"/>
<sequence length="538" mass="58565">MTSSTGPTHAHDPPASDIYIDQDEVYLQNNSPLMKPCVLKLKPSPSPPAIPLPLVSRLSPSLEGKSSNRRHKIQPTQGDAVLILHLDNGRRPEISQEAGNRPLDHSDSGSESEETIGDDSEDEDGIRSNDMSPIPTSRFPKAVIEPLASEPVLVPASVDLRSLATDALAAAQAVSKTTDVNDSQDLNHESQDSRRLSLIQESAIGRGEGIHMSNAKRPVLAPPISPYPPVQSSPEAYSPRQHTPSQVLMHPNNVRSPTSLPPGSHGELAPLQIASPRSDSSNHETLPSIRSQFFEQLHSPPKDLAMRTSPHFPHSPPTGPPRLGAITGSHTSPPISPNEAYRHSIPSPANTLPALSPYPYSGTNSSNHHSPQGPDYGGSGAKLDRSSINQILTPPTDRIADRMSIDSMTNPQVGQFICTFQGCNAQPFQTQYLLNSHANVHSSARPHYCPVKGCPRSEGGKGFKRKNEMIRHGLVHDSPGYVCPFCPDREHKYPRPDNLQRHVRVHHVDKDKDDPALRDVLAQRPDGPNRGRRRRGGP</sequence>
<proteinExistence type="predicted"/>
<feature type="domain" description="C2H2-type" evidence="2">
    <location>
        <begin position="481"/>
        <end position="506"/>
    </location>
</feature>
<dbReference type="GO" id="GO:0005634">
    <property type="term" value="C:nucleus"/>
    <property type="evidence" value="ECO:0007669"/>
    <property type="project" value="TreeGrafter"/>
</dbReference>
<reference evidence="3" key="1">
    <citation type="submission" date="2022-07" db="EMBL/GenBank/DDBJ databases">
        <title>Genome Sequence of Xylaria arbuscula.</title>
        <authorList>
            <person name="Buettner E."/>
        </authorList>
    </citation>
    <scope>NUCLEOTIDE SEQUENCE</scope>
    <source>
        <strain evidence="3">VT107</strain>
    </source>
</reference>
<gene>
    <name evidence="3" type="ORF">NPX13_g6707</name>
</gene>
<dbReference type="Gene3D" id="3.30.160.60">
    <property type="entry name" value="Classic Zinc Finger"/>
    <property type="match status" value="1"/>
</dbReference>
<evidence type="ECO:0000313" key="4">
    <source>
        <dbReference type="Proteomes" id="UP001148614"/>
    </source>
</evidence>
<evidence type="ECO:0000259" key="2">
    <source>
        <dbReference type="SMART" id="SM00355"/>
    </source>
</evidence>
<feature type="compositionally biased region" description="Polar residues" evidence="1">
    <location>
        <begin position="275"/>
        <end position="285"/>
    </location>
</feature>
<feature type="region of interest" description="Disordered" evidence="1">
    <location>
        <begin position="302"/>
        <end position="383"/>
    </location>
</feature>
<keyword evidence="4" id="KW-1185">Reference proteome</keyword>
<dbReference type="InterPro" id="IPR051061">
    <property type="entry name" value="Zinc_finger_trans_reg"/>
</dbReference>
<dbReference type="SUPFAM" id="SSF57667">
    <property type="entry name" value="beta-beta-alpha zinc fingers"/>
    <property type="match status" value="1"/>
</dbReference>
<dbReference type="SMART" id="SM00355">
    <property type="entry name" value="ZnF_C2H2"/>
    <property type="match status" value="3"/>
</dbReference>
<dbReference type="InterPro" id="IPR013087">
    <property type="entry name" value="Znf_C2H2_type"/>
</dbReference>
<organism evidence="3 4">
    <name type="scientific">Xylaria arbuscula</name>
    <dbReference type="NCBI Taxonomy" id="114810"/>
    <lineage>
        <taxon>Eukaryota</taxon>
        <taxon>Fungi</taxon>
        <taxon>Dikarya</taxon>
        <taxon>Ascomycota</taxon>
        <taxon>Pezizomycotina</taxon>
        <taxon>Sordariomycetes</taxon>
        <taxon>Xylariomycetidae</taxon>
        <taxon>Xylariales</taxon>
        <taxon>Xylariaceae</taxon>
        <taxon>Xylaria</taxon>
    </lineage>
</organism>
<evidence type="ECO:0000256" key="1">
    <source>
        <dbReference type="SAM" id="MobiDB-lite"/>
    </source>
</evidence>
<protein>
    <recommendedName>
        <fullName evidence="2">C2H2-type domain-containing protein</fullName>
    </recommendedName>
</protein>
<feature type="compositionally biased region" description="Polar residues" evidence="1">
    <location>
        <begin position="361"/>
        <end position="370"/>
    </location>
</feature>
<dbReference type="InterPro" id="IPR036236">
    <property type="entry name" value="Znf_C2H2_sf"/>
</dbReference>
<dbReference type="PANTHER" id="PTHR46179:SF19">
    <property type="entry name" value="C2H2 FINGER DOMAIN TRANSCRIPTION FACTOR (EUROFUNG)-RELATED"/>
    <property type="match status" value="1"/>
</dbReference>